<dbReference type="RefSeq" id="WP_121935465.1">
    <property type="nucleotide sequence ID" value="NZ_RDOJ01000020.1"/>
</dbReference>
<organism evidence="2 3">
    <name type="scientific">Faecalibacter macacae</name>
    <dbReference type="NCBI Taxonomy" id="1859289"/>
    <lineage>
        <taxon>Bacteria</taxon>
        <taxon>Pseudomonadati</taxon>
        <taxon>Bacteroidota</taxon>
        <taxon>Flavobacteriia</taxon>
        <taxon>Flavobacteriales</taxon>
        <taxon>Weeksellaceae</taxon>
        <taxon>Faecalibacter</taxon>
    </lineage>
</organism>
<dbReference type="Pfam" id="PF13568">
    <property type="entry name" value="OMP_b-brl_2"/>
    <property type="match status" value="1"/>
</dbReference>
<dbReference type="Proteomes" id="UP000275348">
    <property type="component" value="Unassembled WGS sequence"/>
</dbReference>
<dbReference type="Gene3D" id="2.40.160.20">
    <property type="match status" value="1"/>
</dbReference>
<evidence type="ECO:0000259" key="1">
    <source>
        <dbReference type="Pfam" id="PF13568"/>
    </source>
</evidence>
<gene>
    <name evidence="2" type="ORF">EAH69_12105</name>
</gene>
<comment type="caution">
    <text evidence="2">The sequence shown here is derived from an EMBL/GenBank/DDBJ whole genome shotgun (WGS) entry which is preliminary data.</text>
</comment>
<dbReference type="AlphaFoldDB" id="A0A3L9M8Z0"/>
<name>A0A3L9M8Z0_9FLAO</name>
<evidence type="ECO:0000313" key="3">
    <source>
        <dbReference type="Proteomes" id="UP000275348"/>
    </source>
</evidence>
<feature type="domain" description="Outer membrane protein beta-barrel" evidence="1">
    <location>
        <begin position="24"/>
        <end position="182"/>
    </location>
</feature>
<dbReference type="InterPro" id="IPR025665">
    <property type="entry name" value="Beta-barrel_OMP_2"/>
</dbReference>
<reference evidence="2 3" key="1">
    <citation type="submission" date="2018-10" db="EMBL/GenBank/DDBJ databases">
        <authorList>
            <person name="Chen X."/>
        </authorList>
    </citation>
    <scope>NUCLEOTIDE SEQUENCE [LARGE SCALE GENOMIC DNA]</scope>
    <source>
        <strain evidence="2 3">YIM 102668</strain>
    </source>
</reference>
<sequence>MKLKTYLALPILLLTILSMGQTTLGVKGGVGLSNHTEINLYSKSRFSYQIGGVIKHDLENIFGRTYLNYLQVELAYVAGGEKADDVKRFVNYLSLPIMYQRYFSDSDRDVYLEIGPQFMYAVSSNLEEYNFNYGNNDRPELRSDNQKLKDFSIALNAGIGYSFNRQVDLNLRYTYGITDSFDHVYKDNISNKVSILALSFTYFFNRY</sequence>
<dbReference type="OrthoDB" id="947434at2"/>
<dbReference type="EMBL" id="RDOJ01000020">
    <property type="protein sequence ID" value="RLZ06989.1"/>
    <property type="molecule type" value="Genomic_DNA"/>
</dbReference>
<protein>
    <submittedName>
        <fullName evidence="2">PorT family protein</fullName>
    </submittedName>
</protein>
<proteinExistence type="predicted"/>
<accession>A0A3L9M8Z0</accession>
<evidence type="ECO:0000313" key="2">
    <source>
        <dbReference type="EMBL" id="RLZ06989.1"/>
    </source>
</evidence>
<dbReference type="InterPro" id="IPR011250">
    <property type="entry name" value="OMP/PagP_B-barrel"/>
</dbReference>
<dbReference type="SUPFAM" id="SSF56925">
    <property type="entry name" value="OMPA-like"/>
    <property type="match status" value="1"/>
</dbReference>
<keyword evidence="3" id="KW-1185">Reference proteome</keyword>